<reference evidence="1 2" key="1">
    <citation type="journal article" date="2014" name="Int. J. Syst. Evol. Microbiol.">
        <title>Leptospira mayottensis sp. nov., a pathogenic species of the genus Leptospira isolated from humans.</title>
        <authorList>
            <person name="Bourhy P."/>
            <person name="Collet L."/>
            <person name="Brisse S."/>
            <person name="Picardeau M."/>
        </authorList>
    </citation>
    <scope>NUCLEOTIDE SEQUENCE [LARGE SCALE GENOMIC DNA]</scope>
    <source>
        <strain evidence="1 2">200901122</strain>
    </source>
</reference>
<gene>
    <name evidence="1" type="ORF">LEP1GSC125_1842</name>
</gene>
<dbReference type="Proteomes" id="UP000001343">
    <property type="component" value="Unassembled WGS sequence"/>
</dbReference>
<dbReference type="EMBL" id="AKWM02000078">
    <property type="protein sequence ID" value="EKR98462.1"/>
    <property type="molecule type" value="Genomic_DNA"/>
</dbReference>
<organism evidence="1 2">
    <name type="scientific">Leptospira mayottensis 200901122</name>
    <dbReference type="NCBI Taxonomy" id="1193010"/>
    <lineage>
        <taxon>Bacteria</taxon>
        <taxon>Pseudomonadati</taxon>
        <taxon>Spirochaetota</taxon>
        <taxon>Spirochaetia</taxon>
        <taxon>Leptospirales</taxon>
        <taxon>Leptospiraceae</taxon>
        <taxon>Leptospira</taxon>
    </lineage>
</organism>
<sequence length="140" mass="15827">MINALVDLKALVGINPSDLDMDDTKKLTTDKTAFEEILESAADNALKLIQSWGYVVPSESLYPRELRRAEILLVKAEVIEEFGLIDVVDPEEIQVGGQDGERRKFRKLTTEERGDKAAQFRNRAYFTLFGKYPELQSGFA</sequence>
<proteinExistence type="predicted"/>
<dbReference type="AlphaFoldDB" id="A0AA87MLC7"/>
<name>A0AA87MLC7_9LEPT</name>
<evidence type="ECO:0000313" key="1">
    <source>
        <dbReference type="EMBL" id="EKR98462.1"/>
    </source>
</evidence>
<comment type="caution">
    <text evidence="1">The sequence shown here is derived from an EMBL/GenBank/DDBJ whole genome shotgun (WGS) entry which is preliminary data.</text>
</comment>
<accession>A0AA87MLC7</accession>
<protein>
    <submittedName>
        <fullName evidence="1">Uncharacterized protein</fullName>
    </submittedName>
</protein>
<dbReference type="RefSeq" id="WP_002764456.1">
    <property type="nucleotide sequence ID" value="NZ_AKWM02000078.1"/>
</dbReference>
<evidence type="ECO:0000313" key="2">
    <source>
        <dbReference type="Proteomes" id="UP000001343"/>
    </source>
</evidence>